<organism evidence="13 14">
    <name type="scientific">Devosia marina</name>
    <dbReference type="NCBI Taxonomy" id="2683198"/>
    <lineage>
        <taxon>Bacteria</taxon>
        <taxon>Pseudomonadati</taxon>
        <taxon>Pseudomonadota</taxon>
        <taxon>Alphaproteobacteria</taxon>
        <taxon>Hyphomicrobiales</taxon>
        <taxon>Devosiaceae</taxon>
        <taxon>Devosia</taxon>
    </lineage>
</organism>
<evidence type="ECO:0000256" key="9">
    <source>
        <dbReference type="ARBA" id="ARBA00048793"/>
    </source>
</evidence>
<keyword evidence="6 10" id="KW-0521">NADP</keyword>
<feature type="domain" description="Ketopantoate reductase N-terminal" evidence="11">
    <location>
        <begin position="4"/>
        <end position="144"/>
    </location>
</feature>
<keyword evidence="14" id="KW-1185">Reference proteome</keyword>
<comment type="catalytic activity">
    <reaction evidence="9 10">
        <text>(R)-pantoate + NADP(+) = 2-dehydropantoate + NADPH + H(+)</text>
        <dbReference type="Rhea" id="RHEA:16233"/>
        <dbReference type="ChEBI" id="CHEBI:11561"/>
        <dbReference type="ChEBI" id="CHEBI:15378"/>
        <dbReference type="ChEBI" id="CHEBI:15980"/>
        <dbReference type="ChEBI" id="CHEBI:57783"/>
        <dbReference type="ChEBI" id="CHEBI:58349"/>
        <dbReference type="EC" id="1.1.1.169"/>
    </reaction>
</comment>
<comment type="pathway">
    <text evidence="1 10">Cofactor biosynthesis; (R)-pantothenate biosynthesis; (R)-pantoate from 3-methyl-2-oxobutanoate: step 2/2.</text>
</comment>
<dbReference type="NCBIfam" id="NF005091">
    <property type="entry name" value="PRK06522.2-2"/>
    <property type="match status" value="1"/>
</dbReference>
<evidence type="ECO:0000313" key="14">
    <source>
        <dbReference type="Proteomes" id="UP000438106"/>
    </source>
</evidence>
<dbReference type="SUPFAM" id="SSF48179">
    <property type="entry name" value="6-phosphogluconate dehydrogenase C-terminal domain-like"/>
    <property type="match status" value="1"/>
</dbReference>
<evidence type="ECO:0000256" key="2">
    <source>
        <dbReference type="ARBA" id="ARBA00007870"/>
    </source>
</evidence>
<dbReference type="PANTHER" id="PTHR21708:SF26">
    <property type="entry name" value="2-DEHYDROPANTOATE 2-REDUCTASE"/>
    <property type="match status" value="1"/>
</dbReference>
<dbReference type="SUPFAM" id="SSF51735">
    <property type="entry name" value="NAD(P)-binding Rossmann-fold domains"/>
    <property type="match status" value="1"/>
</dbReference>
<dbReference type="InterPro" id="IPR008927">
    <property type="entry name" value="6-PGluconate_DH-like_C_sf"/>
</dbReference>
<accession>A0A7X3K3S6</accession>
<comment type="function">
    <text evidence="10">Catalyzes the NADPH-dependent reduction of ketopantoate into pantoic acid.</text>
</comment>
<dbReference type="RefSeq" id="WP_157290416.1">
    <property type="nucleotide sequence ID" value="NZ_WQRF01000003.1"/>
</dbReference>
<dbReference type="GO" id="GO:0015940">
    <property type="term" value="P:pantothenate biosynthetic process"/>
    <property type="evidence" value="ECO:0007669"/>
    <property type="project" value="UniProtKB-UniPathway"/>
</dbReference>
<comment type="caution">
    <text evidence="13">The sequence shown here is derived from an EMBL/GenBank/DDBJ whole genome shotgun (WGS) entry which is preliminary data.</text>
</comment>
<dbReference type="PANTHER" id="PTHR21708">
    <property type="entry name" value="PROBABLE 2-DEHYDROPANTOATE 2-REDUCTASE"/>
    <property type="match status" value="1"/>
</dbReference>
<dbReference type="AlphaFoldDB" id="A0A7X3K3S6"/>
<dbReference type="GO" id="GO:0005737">
    <property type="term" value="C:cytoplasm"/>
    <property type="evidence" value="ECO:0007669"/>
    <property type="project" value="TreeGrafter"/>
</dbReference>
<proteinExistence type="inferred from homology"/>
<feature type="domain" description="Ketopantoate reductase C-terminal" evidence="12">
    <location>
        <begin position="168"/>
        <end position="288"/>
    </location>
</feature>
<name>A0A7X3K3S6_9HYPH</name>
<dbReference type="EMBL" id="WQRF01000003">
    <property type="protein sequence ID" value="MVS99576.1"/>
    <property type="molecule type" value="Genomic_DNA"/>
</dbReference>
<dbReference type="UniPathway" id="UPA00028">
    <property type="reaction ID" value="UER00004"/>
</dbReference>
<dbReference type="InterPro" id="IPR013328">
    <property type="entry name" value="6PGD_dom2"/>
</dbReference>
<dbReference type="InterPro" id="IPR051402">
    <property type="entry name" value="KPR-Related"/>
</dbReference>
<keyword evidence="7 10" id="KW-0560">Oxidoreductase</keyword>
<dbReference type="Proteomes" id="UP000438106">
    <property type="component" value="Unassembled WGS sequence"/>
</dbReference>
<keyword evidence="5 10" id="KW-0566">Pantothenate biosynthesis</keyword>
<evidence type="ECO:0000256" key="8">
    <source>
        <dbReference type="ARBA" id="ARBA00032024"/>
    </source>
</evidence>
<dbReference type="InterPro" id="IPR003710">
    <property type="entry name" value="ApbA"/>
</dbReference>
<evidence type="ECO:0000256" key="1">
    <source>
        <dbReference type="ARBA" id="ARBA00004994"/>
    </source>
</evidence>
<dbReference type="InterPro" id="IPR013752">
    <property type="entry name" value="KPA_reductase"/>
</dbReference>
<evidence type="ECO:0000256" key="6">
    <source>
        <dbReference type="ARBA" id="ARBA00022857"/>
    </source>
</evidence>
<dbReference type="Gene3D" id="1.10.1040.10">
    <property type="entry name" value="N-(1-d-carboxylethyl)-l-norvaline Dehydrogenase, domain 2"/>
    <property type="match status" value="1"/>
</dbReference>
<evidence type="ECO:0000313" key="13">
    <source>
        <dbReference type="EMBL" id="MVS99576.1"/>
    </source>
</evidence>
<gene>
    <name evidence="13" type="ORF">GO014_11140</name>
</gene>
<evidence type="ECO:0000259" key="12">
    <source>
        <dbReference type="Pfam" id="PF08546"/>
    </source>
</evidence>
<evidence type="ECO:0000256" key="7">
    <source>
        <dbReference type="ARBA" id="ARBA00023002"/>
    </source>
</evidence>
<protein>
    <recommendedName>
        <fullName evidence="4 10">2-dehydropantoate 2-reductase</fullName>
        <ecNumber evidence="3 10">1.1.1.169</ecNumber>
    </recommendedName>
    <alternativeName>
        <fullName evidence="8 10">Ketopantoate reductase</fullName>
    </alternativeName>
</protein>
<dbReference type="EC" id="1.1.1.169" evidence="3 10"/>
<dbReference type="InterPro" id="IPR036291">
    <property type="entry name" value="NAD(P)-bd_dom_sf"/>
</dbReference>
<evidence type="ECO:0000256" key="10">
    <source>
        <dbReference type="RuleBase" id="RU362068"/>
    </source>
</evidence>
<sequence length="297" mass="31186">MISIAIVGPGAIGGTLAAWLAQNAAFDVSVCVRTPITDLEVETPQGVITSTPKILTAPSQARPVDWVLITTKAYSADATAPWLKALTGPETRVAIIQNGVEQVSLFAHLVPVDRLVPVMINLPASRSAPGRIVQSRNGIIAVPAGHNGETFADLFTQTEIEAAAHADFVSQLWVKLTSNCVAIVPALTLRATGPVWSDDMEAIVRALAEECAAVGRAEGTEVPQSVVEDTVENMRTMKEGAIGGSIHADRLAGNPMEIEARNGVIVRLGEKHGIATPANRMLVTLLAASGTPWRSGA</sequence>
<dbReference type="Pfam" id="PF08546">
    <property type="entry name" value="ApbA_C"/>
    <property type="match status" value="1"/>
</dbReference>
<comment type="similarity">
    <text evidence="2 10">Belongs to the ketopantoate reductase family.</text>
</comment>
<dbReference type="Gene3D" id="3.40.50.720">
    <property type="entry name" value="NAD(P)-binding Rossmann-like Domain"/>
    <property type="match status" value="1"/>
</dbReference>
<evidence type="ECO:0000256" key="5">
    <source>
        <dbReference type="ARBA" id="ARBA00022655"/>
    </source>
</evidence>
<dbReference type="Pfam" id="PF02558">
    <property type="entry name" value="ApbA"/>
    <property type="match status" value="1"/>
</dbReference>
<evidence type="ECO:0000256" key="3">
    <source>
        <dbReference type="ARBA" id="ARBA00013014"/>
    </source>
</evidence>
<reference evidence="13 14" key="1">
    <citation type="submission" date="2019-12" db="EMBL/GenBank/DDBJ databases">
        <title>Devosia maris sp. nov., isolated from the deep seawater.</title>
        <authorList>
            <person name="Liu Y."/>
        </authorList>
    </citation>
    <scope>NUCLEOTIDE SEQUENCE [LARGE SCALE GENOMIC DNA]</scope>
    <source>
        <strain evidence="13 14">L53-10-65</strain>
    </source>
</reference>
<dbReference type="NCBIfam" id="TIGR00745">
    <property type="entry name" value="apbA_panE"/>
    <property type="match status" value="1"/>
</dbReference>
<evidence type="ECO:0000259" key="11">
    <source>
        <dbReference type="Pfam" id="PF02558"/>
    </source>
</evidence>
<evidence type="ECO:0000256" key="4">
    <source>
        <dbReference type="ARBA" id="ARBA00019465"/>
    </source>
</evidence>
<dbReference type="InterPro" id="IPR013332">
    <property type="entry name" value="KPR_N"/>
</dbReference>
<dbReference type="GO" id="GO:0008677">
    <property type="term" value="F:2-dehydropantoate 2-reductase activity"/>
    <property type="evidence" value="ECO:0007669"/>
    <property type="project" value="UniProtKB-EC"/>
</dbReference>